<comment type="catalytic activity">
    <reaction evidence="12">
        <text>5,6-dihydrouridine(20b) in tRNA + NADP(+) = uridine(20b) in tRNA + NADPH + H(+)</text>
        <dbReference type="Rhea" id="RHEA:53356"/>
        <dbReference type="Rhea" id="RHEA-COMP:13537"/>
        <dbReference type="Rhea" id="RHEA-COMP:13538"/>
        <dbReference type="ChEBI" id="CHEBI:15378"/>
        <dbReference type="ChEBI" id="CHEBI:57783"/>
        <dbReference type="ChEBI" id="CHEBI:58349"/>
        <dbReference type="ChEBI" id="CHEBI:65315"/>
        <dbReference type="ChEBI" id="CHEBI:74443"/>
        <dbReference type="EC" id="1.3.1.90"/>
    </reaction>
    <physiologicalReaction direction="right-to-left" evidence="12">
        <dbReference type="Rhea" id="RHEA:53358"/>
    </physiologicalReaction>
</comment>
<dbReference type="PIRSF" id="PIRSF006621">
    <property type="entry name" value="Dus"/>
    <property type="match status" value="1"/>
</dbReference>
<dbReference type="InParanoid" id="A0A3N4KHZ6"/>
<comment type="catalytic activity">
    <reaction evidence="13">
        <text>5,6-dihydrouridine(20a) in tRNA + NAD(+) = uridine(20a) in tRNA + NADH + H(+)</text>
        <dbReference type="Rhea" id="RHEA:53348"/>
        <dbReference type="Rhea" id="RHEA-COMP:13535"/>
        <dbReference type="Rhea" id="RHEA-COMP:13536"/>
        <dbReference type="ChEBI" id="CHEBI:15378"/>
        <dbReference type="ChEBI" id="CHEBI:57540"/>
        <dbReference type="ChEBI" id="CHEBI:57945"/>
        <dbReference type="ChEBI" id="CHEBI:65315"/>
        <dbReference type="ChEBI" id="CHEBI:74443"/>
        <dbReference type="EC" id="1.3.1.90"/>
    </reaction>
    <physiologicalReaction direction="right-to-left" evidence="13">
        <dbReference type="Rhea" id="RHEA:53350"/>
    </physiologicalReaction>
</comment>
<dbReference type="STRING" id="1392247.A0A3N4KHZ6"/>
<evidence type="ECO:0000313" key="21">
    <source>
        <dbReference type="EMBL" id="RPB07991.1"/>
    </source>
</evidence>
<protein>
    <recommendedName>
        <fullName evidence="17">tRNA-dihydrouridine synthase</fullName>
        <ecNumber evidence="17">1.3.1.-</ecNumber>
    </recommendedName>
</protein>
<comment type="catalytic activity">
    <reaction evidence="15">
        <text>5,6-dihydrouridine(20a) in tRNA + NADP(+) = uridine(20a) in tRNA + NADPH + H(+)</text>
        <dbReference type="Rhea" id="RHEA:53344"/>
        <dbReference type="Rhea" id="RHEA-COMP:13535"/>
        <dbReference type="Rhea" id="RHEA-COMP:13536"/>
        <dbReference type="ChEBI" id="CHEBI:15378"/>
        <dbReference type="ChEBI" id="CHEBI:57783"/>
        <dbReference type="ChEBI" id="CHEBI:58349"/>
        <dbReference type="ChEBI" id="CHEBI:65315"/>
        <dbReference type="ChEBI" id="CHEBI:74443"/>
        <dbReference type="EC" id="1.3.1.90"/>
    </reaction>
    <physiologicalReaction direction="right-to-left" evidence="15">
        <dbReference type="Rhea" id="RHEA:53346"/>
    </physiologicalReaction>
</comment>
<evidence type="ECO:0000256" key="15">
    <source>
        <dbReference type="ARBA" id="ARBA00052996"/>
    </source>
</evidence>
<dbReference type="FunCoup" id="A0A3N4KHZ6">
    <property type="interactions" value="146"/>
</dbReference>
<dbReference type="Gene3D" id="3.20.20.70">
    <property type="entry name" value="Aldolase class I"/>
    <property type="match status" value="1"/>
</dbReference>
<feature type="domain" description="DUS-like FMN-binding" evidence="20">
    <location>
        <begin position="33"/>
        <end position="294"/>
    </location>
</feature>
<name>A0A3N4KHZ6_9PEZI</name>
<dbReference type="GO" id="GO:0102267">
    <property type="term" value="F:tRNA-dihydrouridine20b synthase activity"/>
    <property type="evidence" value="ECO:0007669"/>
    <property type="project" value="UniProtKB-ARBA"/>
</dbReference>
<evidence type="ECO:0000259" key="20">
    <source>
        <dbReference type="Pfam" id="PF01207"/>
    </source>
</evidence>
<dbReference type="AlphaFoldDB" id="A0A3N4KHZ6"/>
<evidence type="ECO:0000256" key="11">
    <source>
        <dbReference type="ARBA" id="ARBA00049447"/>
    </source>
</evidence>
<keyword evidence="6" id="KW-0521">NADP</keyword>
<evidence type="ECO:0000256" key="5">
    <source>
        <dbReference type="ARBA" id="ARBA00022694"/>
    </source>
</evidence>
<feature type="active site" description="Proton donor" evidence="18">
    <location>
        <position position="111"/>
    </location>
</feature>
<evidence type="ECO:0000256" key="12">
    <source>
        <dbReference type="ARBA" id="ARBA00050434"/>
    </source>
</evidence>
<comment type="similarity">
    <text evidence="16">Belongs to the Dus family. Dus4 subfamily.</text>
</comment>
<evidence type="ECO:0000256" key="18">
    <source>
        <dbReference type="PIRSR" id="PIRSR006621-1"/>
    </source>
</evidence>
<evidence type="ECO:0000256" key="14">
    <source>
        <dbReference type="ARBA" id="ARBA00051932"/>
    </source>
</evidence>
<dbReference type="FunFam" id="3.20.20.70:FF:000159">
    <property type="entry name" value="tRNA-dihydrouridine synthase 4"/>
    <property type="match status" value="1"/>
</dbReference>
<evidence type="ECO:0000256" key="16">
    <source>
        <dbReference type="ARBA" id="ARBA00060741"/>
    </source>
</evidence>
<keyword evidence="7 17" id="KW-0560">Oxidoreductase</keyword>
<reference evidence="21 22" key="1">
    <citation type="journal article" date="2018" name="Nat. Ecol. Evol.">
        <title>Pezizomycetes genomes reveal the molecular basis of ectomycorrhizal truffle lifestyle.</title>
        <authorList>
            <person name="Murat C."/>
            <person name="Payen T."/>
            <person name="Noel B."/>
            <person name="Kuo A."/>
            <person name="Morin E."/>
            <person name="Chen J."/>
            <person name="Kohler A."/>
            <person name="Krizsan K."/>
            <person name="Balestrini R."/>
            <person name="Da Silva C."/>
            <person name="Montanini B."/>
            <person name="Hainaut M."/>
            <person name="Levati E."/>
            <person name="Barry K.W."/>
            <person name="Belfiori B."/>
            <person name="Cichocki N."/>
            <person name="Clum A."/>
            <person name="Dockter R.B."/>
            <person name="Fauchery L."/>
            <person name="Guy J."/>
            <person name="Iotti M."/>
            <person name="Le Tacon F."/>
            <person name="Lindquist E.A."/>
            <person name="Lipzen A."/>
            <person name="Malagnac F."/>
            <person name="Mello A."/>
            <person name="Molinier V."/>
            <person name="Miyauchi S."/>
            <person name="Poulain J."/>
            <person name="Riccioni C."/>
            <person name="Rubini A."/>
            <person name="Sitrit Y."/>
            <person name="Splivallo R."/>
            <person name="Traeger S."/>
            <person name="Wang M."/>
            <person name="Zifcakova L."/>
            <person name="Wipf D."/>
            <person name="Zambonelli A."/>
            <person name="Paolocci F."/>
            <person name="Nowrousian M."/>
            <person name="Ottonello S."/>
            <person name="Baldrian P."/>
            <person name="Spatafora J.W."/>
            <person name="Henrissat B."/>
            <person name="Nagy L.G."/>
            <person name="Aury J.M."/>
            <person name="Wincker P."/>
            <person name="Grigoriev I.V."/>
            <person name="Bonfante P."/>
            <person name="Martin F.M."/>
        </authorList>
    </citation>
    <scope>NUCLEOTIDE SEQUENCE [LARGE SCALE GENOMIC DNA]</scope>
    <source>
        <strain evidence="21 22">CCBAS932</strain>
    </source>
</reference>
<feature type="binding site" evidence="19">
    <location>
        <position position="82"/>
    </location>
    <ligand>
        <name>FMN</name>
        <dbReference type="ChEBI" id="CHEBI:58210"/>
    </ligand>
</feature>
<dbReference type="PANTHER" id="PTHR11082:SF31">
    <property type="entry name" value="TRNA-DIHYDROURIDINE(20A_20B) SYNTHASE [NAD(P)+]-LIKE"/>
    <property type="match status" value="1"/>
</dbReference>
<keyword evidence="2 17" id="KW-0285">Flavoprotein</keyword>
<gene>
    <name evidence="21" type="ORF">P167DRAFT_512745</name>
</gene>
<evidence type="ECO:0000256" key="7">
    <source>
        <dbReference type="ARBA" id="ARBA00023002"/>
    </source>
</evidence>
<dbReference type="Pfam" id="PF01207">
    <property type="entry name" value="Dus"/>
    <property type="match status" value="1"/>
</dbReference>
<comment type="similarity">
    <text evidence="17">Belongs to the dus family.</text>
</comment>
<keyword evidence="5 17" id="KW-0819">tRNA processing</keyword>
<dbReference type="PROSITE" id="PS01136">
    <property type="entry name" value="UPF0034"/>
    <property type="match status" value="1"/>
</dbReference>
<keyword evidence="8" id="KW-0520">NAD</keyword>
<keyword evidence="4" id="KW-0507">mRNA processing</keyword>
<dbReference type="GO" id="GO:0006397">
    <property type="term" value="P:mRNA processing"/>
    <property type="evidence" value="ECO:0007669"/>
    <property type="project" value="UniProtKB-KW"/>
</dbReference>
<keyword evidence="19" id="KW-0547">Nucleotide-binding</keyword>
<feature type="binding site" evidence="19">
    <location>
        <begin position="35"/>
        <end position="37"/>
    </location>
    <ligand>
        <name>FMN</name>
        <dbReference type="ChEBI" id="CHEBI:58210"/>
    </ligand>
</feature>
<dbReference type="GO" id="GO:0050660">
    <property type="term" value="F:flavin adenine dinucleotide binding"/>
    <property type="evidence" value="ECO:0007669"/>
    <property type="project" value="InterPro"/>
</dbReference>
<evidence type="ECO:0000313" key="22">
    <source>
        <dbReference type="Proteomes" id="UP000277580"/>
    </source>
</evidence>
<comment type="catalytic activity">
    <reaction evidence="11">
        <text>a 5,6-dihydrouridine in mRNA + NADP(+) = a uridine in mRNA + NADPH + H(+)</text>
        <dbReference type="Rhea" id="RHEA:69855"/>
        <dbReference type="Rhea" id="RHEA-COMP:14658"/>
        <dbReference type="Rhea" id="RHEA-COMP:17789"/>
        <dbReference type="ChEBI" id="CHEBI:15378"/>
        <dbReference type="ChEBI" id="CHEBI:57783"/>
        <dbReference type="ChEBI" id="CHEBI:58349"/>
        <dbReference type="ChEBI" id="CHEBI:65315"/>
        <dbReference type="ChEBI" id="CHEBI:74443"/>
    </reaction>
    <physiologicalReaction direction="right-to-left" evidence="11">
        <dbReference type="Rhea" id="RHEA:69857"/>
    </physiologicalReaction>
</comment>
<feature type="binding site" evidence="19">
    <location>
        <position position="180"/>
    </location>
    <ligand>
        <name>FMN</name>
        <dbReference type="ChEBI" id="CHEBI:58210"/>
    </ligand>
</feature>
<dbReference type="EC" id="1.3.1.-" evidence="17"/>
<keyword evidence="22" id="KW-1185">Reference proteome</keyword>
<dbReference type="InterPro" id="IPR001269">
    <property type="entry name" value="DUS_fam"/>
</dbReference>
<dbReference type="PANTHER" id="PTHR11082">
    <property type="entry name" value="TRNA-DIHYDROURIDINE SYNTHASE"/>
    <property type="match status" value="1"/>
</dbReference>
<accession>A0A3N4KHZ6</accession>
<evidence type="ECO:0000256" key="6">
    <source>
        <dbReference type="ARBA" id="ARBA00022857"/>
    </source>
</evidence>
<feature type="binding site" evidence="19">
    <location>
        <begin position="235"/>
        <end position="236"/>
    </location>
    <ligand>
        <name>FMN</name>
        <dbReference type="ChEBI" id="CHEBI:58210"/>
    </ligand>
</feature>
<evidence type="ECO:0000256" key="13">
    <source>
        <dbReference type="ARBA" id="ARBA00051779"/>
    </source>
</evidence>
<evidence type="ECO:0000256" key="3">
    <source>
        <dbReference type="ARBA" id="ARBA00022643"/>
    </source>
</evidence>
<dbReference type="InterPro" id="IPR035587">
    <property type="entry name" value="DUS-like_FMN-bd"/>
</dbReference>
<dbReference type="InterPro" id="IPR013785">
    <property type="entry name" value="Aldolase_TIM"/>
</dbReference>
<sequence>MSTRNELPIRRDSHHPLRLFEAAKAANRPLFIQAPMVRYSKLPFRALIREYGVDLCYTPMVSHLSTSTDFSTNSEDRPLVVQFGAHTVLDFAKAAELVQPYCDGVDLNCGCPQTWAIQEGIGCGLMRKPELVRDMILAVKERCGPQFCVSVKIRIHSDLQETVRFVAIVESAGPDYITVHGRRRSQRSSEPVNLEAIRLIKSVAKVPIVANGDVFCLDDVDRIIKVTRADGVMAARGLMENPALFAGYSTTPWGAVEKFLHLNMTLGPLPHQLTVHHVGEMMLKMLNKKERSSMVDSSSNTVELLDWLDERFVLARPCDEGFGKGIHAVRII</sequence>
<comment type="catalytic activity">
    <reaction evidence="10">
        <text>a 5,6-dihydrouridine in mRNA + NAD(+) = a uridine in mRNA + NADH + H(+)</text>
        <dbReference type="Rhea" id="RHEA:69851"/>
        <dbReference type="Rhea" id="RHEA-COMP:14658"/>
        <dbReference type="Rhea" id="RHEA-COMP:17789"/>
        <dbReference type="ChEBI" id="CHEBI:15378"/>
        <dbReference type="ChEBI" id="CHEBI:57540"/>
        <dbReference type="ChEBI" id="CHEBI:57945"/>
        <dbReference type="ChEBI" id="CHEBI:65315"/>
        <dbReference type="ChEBI" id="CHEBI:74443"/>
    </reaction>
    <physiologicalReaction direction="right-to-left" evidence="10">
        <dbReference type="Rhea" id="RHEA:69853"/>
    </physiologicalReaction>
</comment>
<comment type="catalytic activity">
    <reaction evidence="14">
        <text>5,6-dihydrouridine(20b) in tRNA + NAD(+) = uridine(20b) in tRNA + NADH + H(+)</text>
        <dbReference type="Rhea" id="RHEA:53352"/>
        <dbReference type="Rhea" id="RHEA-COMP:13537"/>
        <dbReference type="Rhea" id="RHEA-COMP:13538"/>
        <dbReference type="ChEBI" id="CHEBI:15378"/>
        <dbReference type="ChEBI" id="CHEBI:57540"/>
        <dbReference type="ChEBI" id="CHEBI:57945"/>
        <dbReference type="ChEBI" id="CHEBI:65315"/>
        <dbReference type="ChEBI" id="CHEBI:74443"/>
        <dbReference type="EC" id="1.3.1.90"/>
    </reaction>
    <physiologicalReaction direction="right-to-left" evidence="14">
        <dbReference type="Rhea" id="RHEA:53354"/>
    </physiologicalReaction>
</comment>
<evidence type="ECO:0000256" key="4">
    <source>
        <dbReference type="ARBA" id="ARBA00022664"/>
    </source>
</evidence>
<dbReference type="Proteomes" id="UP000277580">
    <property type="component" value="Unassembled WGS sequence"/>
</dbReference>
<organism evidence="21 22">
    <name type="scientific">Morchella conica CCBAS932</name>
    <dbReference type="NCBI Taxonomy" id="1392247"/>
    <lineage>
        <taxon>Eukaryota</taxon>
        <taxon>Fungi</taxon>
        <taxon>Dikarya</taxon>
        <taxon>Ascomycota</taxon>
        <taxon>Pezizomycotina</taxon>
        <taxon>Pezizomycetes</taxon>
        <taxon>Pezizales</taxon>
        <taxon>Morchellaceae</taxon>
        <taxon>Morchella</taxon>
    </lineage>
</organism>
<dbReference type="InterPro" id="IPR018517">
    <property type="entry name" value="tRNA_hU_synthase_CS"/>
</dbReference>
<evidence type="ECO:0000256" key="9">
    <source>
        <dbReference type="ARBA" id="ARBA00045934"/>
    </source>
</evidence>
<evidence type="ECO:0000256" key="10">
    <source>
        <dbReference type="ARBA" id="ARBA00048342"/>
    </source>
</evidence>
<keyword evidence="3 17" id="KW-0288">FMN</keyword>
<proteinExistence type="inferred from homology"/>
<dbReference type="EMBL" id="ML119170">
    <property type="protein sequence ID" value="RPB07991.1"/>
    <property type="molecule type" value="Genomic_DNA"/>
</dbReference>
<comment type="function">
    <text evidence="9">Catalyzes the synthesis of dihydrouridine, a modified base found in the D-loop of most tRNAs. Specifically modifies U47 in cytoplasmic tRNAs. Catalyzes the synthesis of dihydrouridine in some mRNAs, thereby affecting their translation.</text>
</comment>
<evidence type="ECO:0000256" key="1">
    <source>
        <dbReference type="ARBA" id="ARBA00001917"/>
    </source>
</evidence>
<dbReference type="CDD" id="cd02801">
    <property type="entry name" value="DUS_like_FMN"/>
    <property type="match status" value="1"/>
</dbReference>
<evidence type="ECO:0000256" key="19">
    <source>
        <dbReference type="PIRSR" id="PIRSR006621-2"/>
    </source>
</evidence>
<dbReference type="GO" id="GO:0102266">
    <property type="term" value="F:tRNA-dihydrouridine20a synthase activity"/>
    <property type="evidence" value="ECO:0007669"/>
    <property type="project" value="UniProtKB-EC"/>
</dbReference>
<evidence type="ECO:0000256" key="8">
    <source>
        <dbReference type="ARBA" id="ARBA00023027"/>
    </source>
</evidence>
<evidence type="ECO:0000256" key="17">
    <source>
        <dbReference type="PIRNR" id="PIRNR006621"/>
    </source>
</evidence>
<dbReference type="SUPFAM" id="SSF51395">
    <property type="entry name" value="FMN-linked oxidoreductases"/>
    <property type="match status" value="1"/>
</dbReference>
<comment type="cofactor">
    <cofactor evidence="1 17 19">
        <name>FMN</name>
        <dbReference type="ChEBI" id="CHEBI:58210"/>
    </cofactor>
</comment>
<evidence type="ECO:0000256" key="2">
    <source>
        <dbReference type="ARBA" id="ARBA00022630"/>
    </source>
</evidence>
<dbReference type="OrthoDB" id="9977870at2759"/>